<organism evidence="3 4">
    <name type="scientific">Puniceicoccus vermicola</name>
    <dbReference type="NCBI Taxonomy" id="388746"/>
    <lineage>
        <taxon>Bacteria</taxon>
        <taxon>Pseudomonadati</taxon>
        <taxon>Verrucomicrobiota</taxon>
        <taxon>Opitutia</taxon>
        <taxon>Puniceicoccales</taxon>
        <taxon>Puniceicoccaceae</taxon>
        <taxon>Puniceicoccus</taxon>
    </lineage>
</organism>
<accession>A0A7X1AUM1</accession>
<sequence length="239" mass="26255">MEFTYPNIIHSSEQRLQLTSTRLRRIGFSLIELLAVIAIVGILAAILIPAISSVRKRASSAASVTNLRSVGVAMHLYMQEHDNYLPGPIKNGQLPYYGTAAYLDSQLPNFLYPYLDVPSATQPKQAFSVFTFPGYLEHDPEMKGPAYFATTSVVINGVRRNPWGYANSDPAKAGSPLRLLSLPDIDANSVMLLTEVDQQYPEVLGGSAGWYTLLSPTPYHGHIRNQLFLDGSVKAVDAQ</sequence>
<dbReference type="InterPro" id="IPR012902">
    <property type="entry name" value="N_methyl_site"/>
</dbReference>
<evidence type="ECO:0000313" key="3">
    <source>
        <dbReference type="EMBL" id="MBC2600237.1"/>
    </source>
</evidence>
<reference evidence="3 4" key="1">
    <citation type="submission" date="2020-07" db="EMBL/GenBank/DDBJ databases">
        <authorList>
            <person name="Feng X."/>
        </authorList>
    </citation>
    <scope>NUCLEOTIDE SEQUENCE [LARGE SCALE GENOMIC DNA]</scope>
    <source>
        <strain evidence="3 4">JCM14086</strain>
    </source>
</reference>
<feature type="transmembrane region" description="Helical" evidence="2">
    <location>
        <begin position="26"/>
        <end position="48"/>
    </location>
</feature>
<dbReference type="GO" id="GO:0015627">
    <property type="term" value="C:type II protein secretion system complex"/>
    <property type="evidence" value="ECO:0007669"/>
    <property type="project" value="InterPro"/>
</dbReference>
<evidence type="ECO:0000256" key="1">
    <source>
        <dbReference type="ARBA" id="ARBA00022481"/>
    </source>
</evidence>
<dbReference type="GO" id="GO:0015628">
    <property type="term" value="P:protein secretion by the type II secretion system"/>
    <property type="evidence" value="ECO:0007669"/>
    <property type="project" value="InterPro"/>
</dbReference>
<evidence type="ECO:0000313" key="4">
    <source>
        <dbReference type="Proteomes" id="UP000525652"/>
    </source>
</evidence>
<evidence type="ECO:0000256" key="2">
    <source>
        <dbReference type="SAM" id="Phobius"/>
    </source>
</evidence>
<dbReference type="Pfam" id="PF07963">
    <property type="entry name" value="N_methyl"/>
    <property type="match status" value="1"/>
</dbReference>
<comment type="caution">
    <text evidence="3">The sequence shown here is derived from an EMBL/GenBank/DDBJ whole genome shotgun (WGS) entry which is preliminary data.</text>
</comment>
<keyword evidence="2" id="KW-1133">Transmembrane helix</keyword>
<name>A0A7X1AUM1_9BACT</name>
<keyword evidence="4" id="KW-1185">Reference proteome</keyword>
<gene>
    <name evidence="3" type="ORF">H5P30_00415</name>
</gene>
<proteinExistence type="predicted"/>
<protein>
    <submittedName>
        <fullName evidence="3">Type II secretion system protein</fullName>
    </submittedName>
</protein>
<dbReference type="PANTHER" id="PTHR30093:SF2">
    <property type="entry name" value="TYPE II SECRETION SYSTEM PROTEIN H"/>
    <property type="match status" value="1"/>
</dbReference>
<keyword evidence="2" id="KW-0472">Membrane</keyword>
<dbReference type="InterPro" id="IPR045584">
    <property type="entry name" value="Pilin-like"/>
</dbReference>
<dbReference type="RefSeq" id="WP_185690995.1">
    <property type="nucleotide sequence ID" value="NZ_JACHVA010000006.1"/>
</dbReference>
<keyword evidence="1" id="KW-0488">Methylation</keyword>
<dbReference type="Gene3D" id="3.30.700.10">
    <property type="entry name" value="Glycoprotein, Type 4 Pilin"/>
    <property type="match status" value="1"/>
</dbReference>
<dbReference type="NCBIfam" id="TIGR02532">
    <property type="entry name" value="IV_pilin_GFxxxE"/>
    <property type="match status" value="1"/>
</dbReference>
<dbReference type="AlphaFoldDB" id="A0A7X1AUM1"/>
<dbReference type="EMBL" id="JACHVA010000006">
    <property type="protein sequence ID" value="MBC2600237.1"/>
    <property type="molecule type" value="Genomic_DNA"/>
</dbReference>
<dbReference type="PRINTS" id="PR00813">
    <property type="entry name" value="BCTERIALGSPG"/>
</dbReference>
<keyword evidence="2" id="KW-0812">Transmembrane</keyword>
<dbReference type="Proteomes" id="UP000525652">
    <property type="component" value="Unassembled WGS sequence"/>
</dbReference>
<dbReference type="SUPFAM" id="SSF54523">
    <property type="entry name" value="Pili subunits"/>
    <property type="match status" value="1"/>
</dbReference>
<dbReference type="PANTHER" id="PTHR30093">
    <property type="entry name" value="GENERAL SECRETION PATHWAY PROTEIN G"/>
    <property type="match status" value="1"/>
</dbReference>
<dbReference type="InterPro" id="IPR000983">
    <property type="entry name" value="Bac_GSPG_pilin"/>
</dbReference>